<feature type="domain" description="UvrD-like helicase ATP-binding" evidence="5">
    <location>
        <begin position="21"/>
        <end position="265"/>
    </location>
</feature>
<evidence type="ECO:0000256" key="1">
    <source>
        <dbReference type="ARBA" id="ARBA00022741"/>
    </source>
</evidence>
<sequence>MEGYIIILSDLAKRVITLPQENSKVILKGPTGSGKSTLLLERYKYMVSELKIPSEKILILLLNRTQSLEWRTKTVLEHSGAILRTSYYGFIQEEIKTYYPLLLKNCHEIKNKNVKPVFLTFEAAQFLVSIVIEWRRQNKGAFEGVTSFTDRLAIDLTSNLVRAAISDIPYDEIGKRLYSALEKKDELKRNIYIEADDILKRYRKRCMELGIFDFGMAVELYNKYLLKNPVYKEQLFKRIEHLIVDNIEECVPTEVDFINMLLPNLKTCLLGYNHEGGYGEAFGSNHEYTKRELIDKLDTIELQECYTCKEFMTEFSNMLFDNIKNGKTNKFKSRPEIERVPPFELRSEMLENIGERIIHLIEEEGYNPSDIVVISNYADPVTEFVIARALEKRGYEIKNLSRKSRVIDNPFTQGLITLAQLCHPAYGFMPGRDDVKSLIRVLLKIDPVRSSILAGEVLSQRPFARFPDIEFPGLVERVGYYNVEKYECIKNWIEEYRKREEPLKIHEFFQRVFLEILISEEMSQNDILEAKKLIDSAQSFVDVVSRFNRNASKDFLDVVRRGIKSAESIFELEEKLSGNFVLLSTPVAYLASSLQSKVTIITSLSSSNWTPRSIKEITNLHVLTKTWNPEDIYTEDIEEENQKRYLAVLMRSILKRCGEKLITFESVLSANGYENDGILSEYFDEIIVSGGK</sequence>
<dbReference type="GO" id="GO:0016787">
    <property type="term" value="F:hydrolase activity"/>
    <property type="evidence" value="ECO:0007669"/>
    <property type="project" value="UniProtKB-KW"/>
</dbReference>
<dbReference type="AlphaFoldDB" id="A0A2K9E704"/>
<evidence type="ECO:0000256" key="2">
    <source>
        <dbReference type="ARBA" id="ARBA00022801"/>
    </source>
</evidence>
<dbReference type="GO" id="GO:0003677">
    <property type="term" value="F:DNA binding"/>
    <property type="evidence" value="ECO:0007669"/>
    <property type="project" value="InterPro"/>
</dbReference>
<keyword evidence="3 6" id="KW-0347">Helicase</keyword>
<dbReference type="Gene3D" id="3.40.50.300">
    <property type="entry name" value="P-loop containing nucleotide triphosphate hydrolases"/>
    <property type="match status" value="1"/>
</dbReference>
<dbReference type="SUPFAM" id="SSF52540">
    <property type="entry name" value="P-loop containing nucleoside triphosphate hydrolases"/>
    <property type="match status" value="1"/>
</dbReference>
<dbReference type="InterPro" id="IPR000212">
    <property type="entry name" value="DNA_helicase_UvrD/REP"/>
</dbReference>
<dbReference type="PANTHER" id="PTHR11070">
    <property type="entry name" value="UVRD / RECB / PCRA DNA HELICASE FAMILY MEMBER"/>
    <property type="match status" value="1"/>
</dbReference>
<keyword evidence="2" id="KW-0378">Hydrolase</keyword>
<dbReference type="InterPro" id="IPR013986">
    <property type="entry name" value="DExx_box_DNA_helicase_dom_sf"/>
</dbReference>
<proteinExistence type="predicted"/>
<evidence type="ECO:0000256" key="4">
    <source>
        <dbReference type="ARBA" id="ARBA00022840"/>
    </source>
</evidence>
<keyword evidence="4" id="KW-0067">ATP-binding</keyword>
<name>A0A2K9E704_9FIRM</name>
<dbReference type="InterPro" id="IPR027417">
    <property type="entry name" value="P-loop_NTPase"/>
</dbReference>
<dbReference type="Proteomes" id="UP000233534">
    <property type="component" value="Chromosome"/>
</dbReference>
<dbReference type="Pfam" id="PF00580">
    <property type="entry name" value="UvrD-helicase"/>
    <property type="match status" value="1"/>
</dbReference>
<keyword evidence="7" id="KW-1185">Reference proteome</keyword>
<keyword evidence="1" id="KW-0547">Nucleotide-binding</keyword>
<dbReference type="GO" id="GO:0005524">
    <property type="term" value="F:ATP binding"/>
    <property type="evidence" value="ECO:0007669"/>
    <property type="project" value="UniProtKB-KW"/>
</dbReference>
<organism evidence="6 7">
    <name type="scientific">Acetivibrio saccincola</name>
    <dbReference type="NCBI Taxonomy" id="1677857"/>
    <lineage>
        <taxon>Bacteria</taxon>
        <taxon>Bacillati</taxon>
        <taxon>Bacillota</taxon>
        <taxon>Clostridia</taxon>
        <taxon>Eubacteriales</taxon>
        <taxon>Oscillospiraceae</taxon>
        <taxon>Acetivibrio</taxon>
    </lineage>
</organism>
<evidence type="ECO:0000256" key="3">
    <source>
        <dbReference type="ARBA" id="ARBA00022806"/>
    </source>
</evidence>
<dbReference type="KEGG" id="hsc:HVS_11585"/>
<dbReference type="RefSeq" id="WP_235827699.1">
    <property type="nucleotide sequence ID" value="NZ_CP025197.1"/>
</dbReference>
<dbReference type="GO" id="GO:0003678">
    <property type="term" value="F:DNA helicase activity"/>
    <property type="evidence" value="ECO:0007669"/>
    <property type="project" value="InterPro"/>
</dbReference>
<protein>
    <submittedName>
        <fullName evidence="6">UvrD/REP helicase</fullName>
    </submittedName>
</protein>
<evidence type="ECO:0000313" key="7">
    <source>
        <dbReference type="Proteomes" id="UP000233534"/>
    </source>
</evidence>
<reference evidence="6 7" key="1">
    <citation type="submission" date="2017-12" db="EMBL/GenBank/DDBJ databases">
        <title>Complete genome sequence of Herbivorax saccincola GGR1, a novel Cellulosome-producing hydrolytic bacterium in a thermophilic biogas plant, established by Illumina and Nanopore MinION sequencing.</title>
        <authorList>
            <person name="Pechtl A."/>
            <person name="Ruckert C."/>
            <person name="Koeck D.E."/>
            <person name="Maus I."/>
            <person name="Winkler A."/>
            <person name="Kalinowski J."/>
            <person name="Puhler A."/>
            <person name="Schwarz W.W."/>
            <person name="Zverlov V.V."/>
            <person name="Schluter A."/>
            <person name="Liebl W."/>
        </authorList>
    </citation>
    <scope>NUCLEOTIDE SEQUENCE [LARGE SCALE GENOMIC DNA]</scope>
    <source>
        <strain evidence="7">SR1</strain>
    </source>
</reference>
<accession>A0A2K9E704</accession>
<dbReference type="EMBL" id="CP025197">
    <property type="protein sequence ID" value="AUG58208.1"/>
    <property type="molecule type" value="Genomic_DNA"/>
</dbReference>
<dbReference type="InterPro" id="IPR014016">
    <property type="entry name" value="UvrD-like_ATP-bd"/>
</dbReference>
<gene>
    <name evidence="6" type="ORF">HVS_11585</name>
</gene>
<evidence type="ECO:0000313" key="6">
    <source>
        <dbReference type="EMBL" id="AUG58208.1"/>
    </source>
</evidence>
<dbReference type="Gene3D" id="1.10.10.160">
    <property type="match status" value="1"/>
</dbReference>
<evidence type="ECO:0000259" key="5">
    <source>
        <dbReference type="Pfam" id="PF00580"/>
    </source>
</evidence>